<organism evidence="2 3">
    <name type="scientific">Rhodovastum atsumiense</name>
    <dbReference type="NCBI Taxonomy" id="504468"/>
    <lineage>
        <taxon>Bacteria</taxon>
        <taxon>Pseudomonadati</taxon>
        <taxon>Pseudomonadota</taxon>
        <taxon>Alphaproteobacteria</taxon>
        <taxon>Acetobacterales</taxon>
        <taxon>Acetobacteraceae</taxon>
        <taxon>Rhodovastum</taxon>
    </lineage>
</organism>
<sequence length="304" mass="32794">MEFYGYEIPKTAIFVVVLVVLFFAVTRLMPLAFSSAARMLGVADQPPGMAPRRSRRTAVIPTVLPAKAPAVAFGRADVVDAGADWPAIQELNAVFARLQARRKPTLPREGDLLKSKAAWKLAVFEQAILHRILALVSGTTALWDARNPLGAALCARSLLESGAIVLEIERQIRRLLGRGDLAGIDACLTERGFASNPDGWIEQARKARGPDLLKMIDEAEKVSPGARFYYDRLCEIAAPEATGQHAVFGSLDKNGTSATFSEDESLEPSTFLLILGAAKIVAAVETAVTGLDEIAQKTVELEKV</sequence>
<proteinExistence type="predicted"/>
<evidence type="ECO:0000313" key="2">
    <source>
        <dbReference type="EMBL" id="KAA5613277.1"/>
    </source>
</evidence>
<keyword evidence="1" id="KW-1133">Transmembrane helix</keyword>
<evidence type="ECO:0000256" key="1">
    <source>
        <dbReference type="SAM" id="Phobius"/>
    </source>
</evidence>
<name>A0A5M6IZL5_9PROT</name>
<keyword evidence="1" id="KW-0472">Membrane</keyword>
<dbReference type="RefSeq" id="WP_150039794.1">
    <property type="nucleotide sequence ID" value="NZ_OW485601.1"/>
</dbReference>
<dbReference type="EMBL" id="VWPK01000007">
    <property type="protein sequence ID" value="KAA5613277.1"/>
    <property type="molecule type" value="Genomic_DNA"/>
</dbReference>
<evidence type="ECO:0000313" key="3">
    <source>
        <dbReference type="Proteomes" id="UP000325255"/>
    </source>
</evidence>
<dbReference type="OrthoDB" id="7867799at2"/>
<keyword evidence="3" id="KW-1185">Reference proteome</keyword>
<comment type="caution">
    <text evidence="2">The sequence shown here is derived from an EMBL/GenBank/DDBJ whole genome shotgun (WGS) entry which is preliminary data.</text>
</comment>
<accession>A0A5M6IZL5</accession>
<dbReference type="AlphaFoldDB" id="A0A5M6IZL5"/>
<gene>
    <name evidence="2" type="ORF">F1189_06195</name>
</gene>
<feature type="transmembrane region" description="Helical" evidence="1">
    <location>
        <begin position="12"/>
        <end position="33"/>
    </location>
</feature>
<reference evidence="2 3" key="1">
    <citation type="submission" date="2019-09" db="EMBL/GenBank/DDBJ databases">
        <title>Genome sequence of Rhodovastum atsumiense, a diverse member of the Acetobacteraceae family of non-sulfur purple photosynthetic bacteria.</title>
        <authorList>
            <person name="Meyer T."/>
            <person name="Kyndt J."/>
        </authorList>
    </citation>
    <scope>NUCLEOTIDE SEQUENCE [LARGE SCALE GENOMIC DNA]</scope>
    <source>
        <strain evidence="2 3">DSM 21279</strain>
    </source>
</reference>
<dbReference type="Proteomes" id="UP000325255">
    <property type="component" value="Unassembled WGS sequence"/>
</dbReference>
<protein>
    <submittedName>
        <fullName evidence="2">Uncharacterized protein</fullName>
    </submittedName>
</protein>
<keyword evidence="1" id="KW-0812">Transmembrane</keyword>